<proteinExistence type="predicted"/>
<feature type="compositionally biased region" description="Basic residues" evidence="1">
    <location>
        <begin position="171"/>
        <end position="180"/>
    </location>
</feature>
<feature type="region of interest" description="Disordered" evidence="1">
    <location>
        <begin position="158"/>
        <end position="228"/>
    </location>
</feature>
<evidence type="ECO:0000256" key="1">
    <source>
        <dbReference type="SAM" id="MobiDB-lite"/>
    </source>
</evidence>
<protein>
    <submittedName>
        <fullName evidence="2">Uncharacterized protein</fullName>
    </submittedName>
</protein>
<organism evidence="2">
    <name type="scientific">Alexandrium catenella</name>
    <name type="common">Red tide dinoflagellate</name>
    <name type="synonym">Gonyaulax catenella</name>
    <dbReference type="NCBI Taxonomy" id="2925"/>
    <lineage>
        <taxon>Eukaryota</taxon>
        <taxon>Sar</taxon>
        <taxon>Alveolata</taxon>
        <taxon>Dinophyceae</taxon>
        <taxon>Gonyaulacales</taxon>
        <taxon>Pyrocystaceae</taxon>
        <taxon>Alexandrium</taxon>
    </lineage>
</organism>
<dbReference type="EMBL" id="HBGE01070400">
    <property type="protein sequence ID" value="CAD9165447.1"/>
    <property type="molecule type" value="Transcribed_RNA"/>
</dbReference>
<name>A0A7S1WFC4_ALECA</name>
<accession>A0A7S1WFC4</accession>
<feature type="compositionally biased region" description="Basic residues" evidence="1">
    <location>
        <begin position="199"/>
        <end position="213"/>
    </location>
</feature>
<feature type="region of interest" description="Disordered" evidence="1">
    <location>
        <begin position="107"/>
        <end position="131"/>
    </location>
</feature>
<sequence length="228" mass="25332">MYLNSVLLDIQKESAPPKALNAEHLYKMNEAVFNLPEEDVIDQKMSNKLFQAVTKIRKAYNSGKVRDTDNNFFYDYVALLGTLQNQHFFSGDQTDQMLSWVKEAIDDGSSQPAPAAKETGPSKGEEKKLSKLQEDNKRLKEELDKLQAVSKAVEVLKSFKLETPAAEPKAKAKSKAKAKAKAKESEDGEEAKDDAPKEKKAKSKAKAKPKPKWAPKESKTETEGEAAS</sequence>
<dbReference type="AlphaFoldDB" id="A0A7S1WFC4"/>
<gene>
    <name evidence="2" type="ORF">ACAT0790_LOCUS42215</name>
</gene>
<reference evidence="2" key="1">
    <citation type="submission" date="2021-01" db="EMBL/GenBank/DDBJ databases">
        <authorList>
            <person name="Corre E."/>
            <person name="Pelletier E."/>
            <person name="Niang G."/>
            <person name="Scheremetjew M."/>
            <person name="Finn R."/>
            <person name="Kale V."/>
            <person name="Holt S."/>
            <person name="Cochrane G."/>
            <person name="Meng A."/>
            <person name="Brown T."/>
            <person name="Cohen L."/>
        </authorList>
    </citation>
    <scope>NUCLEOTIDE SEQUENCE</scope>
    <source>
        <strain evidence="2">OF101</strain>
    </source>
</reference>
<evidence type="ECO:0000313" key="2">
    <source>
        <dbReference type="EMBL" id="CAD9165447.1"/>
    </source>
</evidence>